<dbReference type="FunCoup" id="A0A7R8V6X0">
    <property type="interactions" value="432"/>
</dbReference>
<dbReference type="FunFam" id="2.60.40.10:FF:000035">
    <property type="entry name" value="Contactin 1"/>
    <property type="match status" value="1"/>
</dbReference>
<dbReference type="SMART" id="SM00408">
    <property type="entry name" value="IGc2"/>
    <property type="match status" value="5"/>
</dbReference>
<evidence type="ECO:0000256" key="1">
    <source>
        <dbReference type="ARBA" id="ARBA00004609"/>
    </source>
</evidence>
<dbReference type="SUPFAM" id="SSF48726">
    <property type="entry name" value="Immunoglobulin"/>
    <property type="match status" value="6"/>
</dbReference>
<dbReference type="SMART" id="SM00034">
    <property type="entry name" value="CLECT"/>
    <property type="match status" value="1"/>
</dbReference>
<evidence type="ECO:0000256" key="5">
    <source>
        <dbReference type="ARBA" id="ARBA00022729"/>
    </source>
</evidence>
<feature type="compositionally biased region" description="Low complexity" evidence="15">
    <location>
        <begin position="66"/>
        <end position="76"/>
    </location>
</feature>
<keyword evidence="3" id="KW-1003">Cell membrane</keyword>
<organism evidence="19 20">
    <name type="scientific">Hermetia illucens</name>
    <name type="common">Black soldier fly</name>
    <dbReference type="NCBI Taxonomy" id="343691"/>
    <lineage>
        <taxon>Eukaryota</taxon>
        <taxon>Metazoa</taxon>
        <taxon>Ecdysozoa</taxon>
        <taxon>Arthropoda</taxon>
        <taxon>Hexapoda</taxon>
        <taxon>Insecta</taxon>
        <taxon>Pterygota</taxon>
        <taxon>Neoptera</taxon>
        <taxon>Endopterygota</taxon>
        <taxon>Diptera</taxon>
        <taxon>Brachycera</taxon>
        <taxon>Stratiomyomorpha</taxon>
        <taxon>Stratiomyidae</taxon>
        <taxon>Hermetiinae</taxon>
        <taxon>Hermetia</taxon>
    </lineage>
</organism>
<feature type="domain" description="Ig-like" evidence="17">
    <location>
        <begin position="646"/>
        <end position="735"/>
    </location>
</feature>
<dbReference type="FunFam" id="2.60.40.10:FF:000047">
    <property type="entry name" value="Contactin 1"/>
    <property type="match status" value="1"/>
</dbReference>
<dbReference type="InterPro" id="IPR007110">
    <property type="entry name" value="Ig-like_dom"/>
</dbReference>
<dbReference type="SUPFAM" id="SSF49265">
    <property type="entry name" value="Fibronectin type III"/>
    <property type="match status" value="2"/>
</dbReference>
<feature type="domain" description="Fibronectin type-III" evidence="18">
    <location>
        <begin position="930"/>
        <end position="1032"/>
    </location>
</feature>
<dbReference type="InterPro" id="IPR016186">
    <property type="entry name" value="C-type_lectin-like/link_sf"/>
</dbReference>
<dbReference type="SMART" id="SM00409">
    <property type="entry name" value="IG"/>
    <property type="match status" value="5"/>
</dbReference>
<dbReference type="FunFam" id="2.60.40.10:FF:000064">
    <property type="entry name" value="Contactin 1"/>
    <property type="match status" value="1"/>
</dbReference>
<dbReference type="Pfam" id="PF00059">
    <property type="entry name" value="Lectin_C"/>
    <property type="match status" value="1"/>
</dbReference>
<evidence type="ECO:0000256" key="4">
    <source>
        <dbReference type="ARBA" id="ARBA00022622"/>
    </source>
</evidence>
<keyword evidence="10" id="KW-1015">Disulfide bond</keyword>
<keyword evidence="4" id="KW-0336">GPI-anchor</keyword>
<evidence type="ECO:0000256" key="10">
    <source>
        <dbReference type="ARBA" id="ARBA00023157"/>
    </source>
</evidence>
<keyword evidence="13" id="KW-0393">Immunoglobulin domain</keyword>
<dbReference type="PANTHER" id="PTHR44170">
    <property type="entry name" value="PROTEIN SIDEKICK"/>
    <property type="match status" value="1"/>
</dbReference>
<keyword evidence="5 16" id="KW-0732">Signal</keyword>
<dbReference type="Pfam" id="PF07679">
    <property type="entry name" value="I-set"/>
    <property type="match status" value="2"/>
</dbReference>
<evidence type="ECO:0000313" key="20">
    <source>
        <dbReference type="Proteomes" id="UP000594454"/>
    </source>
</evidence>
<dbReference type="GO" id="GO:0019991">
    <property type="term" value="P:septate junction assembly"/>
    <property type="evidence" value="ECO:0007669"/>
    <property type="project" value="UniProtKB-ARBA"/>
</dbReference>
<comment type="similarity">
    <text evidence="2">Belongs to the immunoglobulin superfamily. Contactin family.</text>
</comment>
<evidence type="ECO:0000256" key="6">
    <source>
        <dbReference type="ARBA" id="ARBA00022737"/>
    </source>
</evidence>
<dbReference type="Pfam" id="PF00041">
    <property type="entry name" value="fn3"/>
    <property type="match status" value="4"/>
</dbReference>
<dbReference type="InterPro" id="IPR001304">
    <property type="entry name" value="C-type_lectin-like"/>
</dbReference>
<keyword evidence="12" id="KW-0449">Lipoprotein</keyword>
<reference evidence="19 20" key="1">
    <citation type="submission" date="2020-11" db="EMBL/GenBank/DDBJ databases">
        <authorList>
            <person name="Wallbank WR R."/>
            <person name="Pardo Diaz C."/>
            <person name="Kozak K."/>
            <person name="Martin S."/>
            <person name="Jiggins C."/>
            <person name="Moest M."/>
            <person name="Warren A I."/>
            <person name="Generalovic N T."/>
            <person name="Byers J.R.P. K."/>
            <person name="Montejo-Kovacevich G."/>
            <person name="Yen C E."/>
        </authorList>
    </citation>
    <scope>NUCLEOTIDE SEQUENCE [LARGE SCALE GENOMIC DNA]</scope>
</reference>
<dbReference type="PROSITE" id="PS50835">
    <property type="entry name" value="IG_LIKE"/>
    <property type="match status" value="6"/>
</dbReference>
<dbReference type="InterPro" id="IPR036116">
    <property type="entry name" value="FN3_sf"/>
</dbReference>
<protein>
    <recommendedName>
        <fullName evidence="21">Contactin</fullName>
    </recommendedName>
</protein>
<dbReference type="OMA" id="KICKAYT"/>
<evidence type="ECO:0000256" key="16">
    <source>
        <dbReference type="SAM" id="SignalP"/>
    </source>
</evidence>
<gene>
    <name evidence="19" type="ORF">HERILL_LOCUS16278</name>
</gene>
<evidence type="ECO:0000256" key="14">
    <source>
        <dbReference type="ARBA" id="ARBA00060461"/>
    </source>
</evidence>
<dbReference type="InParanoid" id="A0A7R8V6X0"/>
<dbReference type="InterPro" id="IPR003598">
    <property type="entry name" value="Ig_sub2"/>
</dbReference>
<feature type="domain" description="Fibronectin type-III" evidence="18">
    <location>
        <begin position="1243"/>
        <end position="1341"/>
    </location>
</feature>
<feature type="domain" description="Ig-like" evidence="17">
    <location>
        <begin position="347"/>
        <end position="448"/>
    </location>
</feature>
<evidence type="ECO:0000256" key="11">
    <source>
        <dbReference type="ARBA" id="ARBA00023180"/>
    </source>
</evidence>
<dbReference type="GO" id="GO:0060857">
    <property type="term" value="P:establishment of glial blood-brain barrier"/>
    <property type="evidence" value="ECO:0007669"/>
    <property type="project" value="UniProtKB-ARBA"/>
</dbReference>
<dbReference type="GO" id="GO:0021682">
    <property type="term" value="P:nerve maturation"/>
    <property type="evidence" value="ECO:0007669"/>
    <property type="project" value="UniProtKB-ARBA"/>
</dbReference>
<dbReference type="GO" id="GO:0005918">
    <property type="term" value="C:septate junction"/>
    <property type="evidence" value="ECO:0007669"/>
    <property type="project" value="UniProtKB-SubCell"/>
</dbReference>
<comment type="subcellular location">
    <subcellularLocation>
        <location evidence="14">Cell junction</location>
        <location evidence="14">Septate junction</location>
    </subcellularLocation>
    <subcellularLocation>
        <location evidence="1">Cell membrane</location>
        <topology evidence="1">Lipid-anchor</topology>
        <topology evidence="1">GPI-anchor</topology>
    </subcellularLocation>
</comment>
<feature type="domain" description="Ig-like" evidence="17">
    <location>
        <begin position="472"/>
        <end position="529"/>
    </location>
</feature>
<dbReference type="Pfam" id="PF13927">
    <property type="entry name" value="Ig_3"/>
    <property type="match status" value="3"/>
</dbReference>
<dbReference type="FunFam" id="2.60.40.10:FF:001933">
    <property type="entry name" value="Blast:Contactin"/>
    <property type="match status" value="1"/>
</dbReference>
<feature type="domain" description="Ig-like" evidence="17">
    <location>
        <begin position="741"/>
        <end position="828"/>
    </location>
</feature>
<dbReference type="Gene3D" id="3.10.100.10">
    <property type="entry name" value="Mannose-Binding Protein A, subunit A"/>
    <property type="match status" value="1"/>
</dbReference>
<evidence type="ECO:0000256" key="8">
    <source>
        <dbReference type="ARBA" id="ARBA00022949"/>
    </source>
</evidence>
<evidence type="ECO:0000313" key="19">
    <source>
        <dbReference type="EMBL" id="CAD7094040.1"/>
    </source>
</evidence>
<dbReference type="GO" id="GO:0061343">
    <property type="term" value="P:cell adhesion involved in heart morphogenesis"/>
    <property type="evidence" value="ECO:0007669"/>
    <property type="project" value="UniProtKB-ARBA"/>
</dbReference>
<evidence type="ECO:0000256" key="2">
    <source>
        <dbReference type="ARBA" id="ARBA00009812"/>
    </source>
</evidence>
<dbReference type="GO" id="GO:0098609">
    <property type="term" value="P:cell-cell adhesion"/>
    <property type="evidence" value="ECO:0007669"/>
    <property type="project" value="TreeGrafter"/>
</dbReference>
<dbReference type="FunFam" id="2.60.40.10:FF:001582">
    <property type="entry name" value="Receptor tyrosine kinase Flt1b"/>
    <property type="match status" value="1"/>
</dbReference>
<evidence type="ECO:0008006" key="21">
    <source>
        <dbReference type="Google" id="ProtNLM"/>
    </source>
</evidence>
<dbReference type="EMBL" id="LR899015">
    <property type="protein sequence ID" value="CAD7094040.1"/>
    <property type="molecule type" value="Genomic_DNA"/>
</dbReference>
<keyword evidence="9" id="KW-0472">Membrane</keyword>
<feature type="chain" id="PRO_5030582110" description="Contactin" evidence="16">
    <location>
        <begin position="22"/>
        <end position="1373"/>
    </location>
</feature>
<dbReference type="OrthoDB" id="3666223at2759"/>
<dbReference type="GO" id="GO:0005886">
    <property type="term" value="C:plasma membrane"/>
    <property type="evidence" value="ECO:0007669"/>
    <property type="project" value="UniProtKB-SubCell"/>
</dbReference>
<evidence type="ECO:0000256" key="13">
    <source>
        <dbReference type="ARBA" id="ARBA00023319"/>
    </source>
</evidence>
<keyword evidence="11" id="KW-0325">Glycoprotein</keyword>
<dbReference type="InterPro" id="IPR016187">
    <property type="entry name" value="CTDL_fold"/>
</dbReference>
<dbReference type="Gene3D" id="2.60.40.10">
    <property type="entry name" value="Immunoglobulins"/>
    <property type="match status" value="10"/>
</dbReference>
<evidence type="ECO:0000256" key="7">
    <source>
        <dbReference type="ARBA" id="ARBA00022889"/>
    </source>
</evidence>
<feature type="domain" description="Fibronectin type-III" evidence="18">
    <location>
        <begin position="1140"/>
        <end position="1240"/>
    </location>
</feature>
<keyword evidence="6" id="KW-0677">Repeat</keyword>
<evidence type="ECO:0000256" key="3">
    <source>
        <dbReference type="ARBA" id="ARBA00022475"/>
    </source>
</evidence>
<evidence type="ECO:0000256" key="15">
    <source>
        <dbReference type="SAM" id="MobiDB-lite"/>
    </source>
</evidence>
<dbReference type="SUPFAM" id="SSF56436">
    <property type="entry name" value="C-type lectin-like"/>
    <property type="match status" value="1"/>
</dbReference>
<keyword evidence="20" id="KW-1185">Reference proteome</keyword>
<proteinExistence type="inferred from homology"/>
<evidence type="ECO:0000256" key="12">
    <source>
        <dbReference type="ARBA" id="ARBA00023288"/>
    </source>
</evidence>
<dbReference type="InterPro" id="IPR003961">
    <property type="entry name" value="FN3_dom"/>
</dbReference>
<dbReference type="InterPro" id="IPR003599">
    <property type="entry name" value="Ig_sub"/>
</dbReference>
<feature type="domain" description="Fibronectin type-III" evidence="18">
    <location>
        <begin position="1037"/>
        <end position="1135"/>
    </location>
</feature>
<dbReference type="InterPro" id="IPR013098">
    <property type="entry name" value="Ig_I-set"/>
</dbReference>
<keyword evidence="8" id="KW-0965">Cell junction</keyword>
<sequence>MTRFRTLSGILTILLFVTTNGQQYLDDYQLQQQPQQQNPSQTELLSPSGLAPGGLPYQQQQQYGSQQYGQQQFGQGTSDFYDQNPQLNENRNYNYNLYGNSLFDGLDGMDANSYCPEYWLAHRQTCYRFIKSPRRNWYDAKKICRAYNADLVHIDNTEKHAFILKQLLMQNQKENRYFISARETAPGSWINDDNSQFLMLEDSFSYEPNINERENLYDNKDLQLINRNFNNVSPNVRNPFGPVGGVVPGTNPLNSNPNLNTNPNLLDRTYKDNNPFLHADKTRLVYGYSRINDRWMFMPTYDTENNLFICESKQLYNIENVNLKADDRRAYDYGLEVRDFRQVPRGPYFIKQPVDTTFDTSKRALENYVSLSCLAGGFPTPTYTWYKEEYVNDNLTFLSIDPLVNERFTLSGGNLIIHDPTQNLDQGVYHCVAENKFGRIRSESTHLNFGYIMEFNLQRSEERAEMNWGKAMFCDPPQHYPGVKYYWSRDFFPNFVEEDQRVFVSFDGALYISSIEAVDRANYSCTVQSLVSSTGRNGPFFPLRVHPNSDYQALIFANTFPKVFPEAPVAGEEIRLECVGFGYPVPSYNWTRKDSALPRHAYQTSYNRVLIIPNATINDNGEYICTIENHRITLQKSILISIQQKPNFTIPLRDKIKDYNSEVSFICEASAVPDVNYTWYKNAELLDIERLNRDRYIIQDNFLTIKYLDPDKDNGMYQCKAENQLKAVYSSAQLRVLTMKPSFKKRPLEAEIYAIANGNTTIVCDPEAAPRPRFQWKKDGNVIGSGGNRRILPTGTLIISPTSRDDEGVYTCVASNSNGTDESRARLIVLRELRFTQALQPRLVYQIHDLVYMQCEVTYDEVLDVAYIWTHNGEVIKEDLQNRRIRIEENTLVIDNLTLLDAGQYECIAKSSVNQIKSETQLIVEGPPGAPGGLSVIEIGKTRALIEWVDGANNGRQILYYNILGRTNWNKTWTNVSIGVSAHETDRYTGRQRAEVTGLTPWSSYEFSVCAVNNLGIGIPSAPSPQYSTLDDKPYIPPRNVGGGGGKIGDLTITWEPLLPQEQNSHGIHYKVYWRLHGDEEWATEVLPVGQNVGRAVVNIPYDRYYTQYDVKVQAINNVGVGPASEIVTIYSAEDMPQVAPQTPVARSFNSTALNVTWSPVEQTREKIRGKLIGHRLKYWKSSLPEETSVYYLSRTTRPWALIVGLDPDTYYHVKVMVYNAAGEGPESERYLERTYRKPPQKPPSSVHVYGVNPSTVRVVWRYVAPTQEEEPIQGYKVRVWEADKDMSTANDTIVVVGSKLECFVDTLTPGKEYQMRVLAFSNGGDGRMSSPPLRFKMGNTHARESSGNEMRMNKILLTGVFAILYIYKMVIF</sequence>
<dbReference type="SMART" id="SM00060">
    <property type="entry name" value="FN3"/>
    <property type="match status" value="4"/>
</dbReference>
<evidence type="ECO:0000256" key="9">
    <source>
        <dbReference type="ARBA" id="ARBA00023136"/>
    </source>
</evidence>
<feature type="signal peptide" evidence="16">
    <location>
        <begin position="1"/>
        <end position="21"/>
    </location>
</feature>
<accession>A0A7R8V6X0</accession>
<dbReference type="PROSITE" id="PS50853">
    <property type="entry name" value="FN3"/>
    <property type="match status" value="4"/>
</dbReference>
<dbReference type="GO" id="GO:0008366">
    <property type="term" value="P:axon ensheathment"/>
    <property type="evidence" value="ECO:0007669"/>
    <property type="project" value="UniProtKB-ARBA"/>
</dbReference>
<keyword evidence="7" id="KW-0130">Cell adhesion</keyword>
<dbReference type="InterPro" id="IPR036179">
    <property type="entry name" value="Ig-like_dom_sf"/>
</dbReference>
<feature type="region of interest" description="Disordered" evidence="15">
    <location>
        <begin position="31"/>
        <end position="57"/>
    </location>
</feature>
<name>A0A7R8V6X0_HERIL</name>
<feature type="domain" description="Ig-like" evidence="17">
    <location>
        <begin position="853"/>
        <end position="923"/>
    </location>
</feature>
<dbReference type="GO" id="GO:0098552">
    <property type="term" value="C:side of membrane"/>
    <property type="evidence" value="ECO:0007669"/>
    <property type="project" value="UniProtKB-KW"/>
</dbReference>
<evidence type="ECO:0000259" key="18">
    <source>
        <dbReference type="PROSITE" id="PS50853"/>
    </source>
</evidence>
<dbReference type="CDD" id="cd00063">
    <property type="entry name" value="FN3"/>
    <property type="match status" value="4"/>
</dbReference>
<dbReference type="InterPro" id="IPR013783">
    <property type="entry name" value="Ig-like_fold"/>
</dbReference>
<dbReference type="FunFam" id="2.60.40.10:FF:001529">
    <property type="entry name" value="Cell adhesion molecule"/>
    <property type="match status" value="1"/>
</dbReference>
<feature type="region of interest" description="Disordered" evidence="15">
    <location>
        <begin position="66"/>
        <end position="85"/>
    </location>
</feature>
<feature type="domain" description="Ig-like" evidence="17">
    <location>
        <begin position="561"/>
        <end position="641"/>
    </location>
</feature>
<dbReference type="PANTHER" id="PTHR44170:SF6">
    <property type="entry name" value="CONTACTIN"/>
    <property type="match status" value="1"/>
</dbReference>
<evidence type="ECO:0000259" key="17">
    <source>
        <dbReference type="PROSITE" id="PS50835"/>
    </source>
</evidence>
<dbReference type="Proteomes" id="UP000594454">
    <property type="component" value="Chromosome 7"/>
</dbReference>